<dbReference type="AlphaFoldDB" id="A0A0A9AVW1"/>
<evidence type="ECO:0000313" key="1">
    <source>
        <dbReference type="EMBL" id="JAD55261.1"/>
    </source>
</evidence>
<protein>
    <submittedName>
        <fullName evidence="1">Uncharacterized protein</fullName>
    </submittedName>
</protein>
<reference evidence="1" key="2">
    <citation type="journal article" date="2015" name="Data Brief">
        <title>Shoot transcriptome of the giant reed, Arundo donax.</title>
        <authorList>
            <person name="Barrero R.A."/>
            <person name="Guerrero F.D."/>
            <person name="Moolhuijzen P."/>
            <person name="Goolsby J.A."/>
            <person name="Tidwell J."/>
            <person name="Bellgard S.E."/>
            <person name="Bellgard M.I."/>
        </authorList>
    </citation>
    <scope>NUCLEOTIDE SEQUENCE</scope>
    <source>
        <tissue evidence="1">Shoot tissue taken approximately 20 cm above the soil surface</tissue>
    </source>
</reference>
<reference evidence="1" key="1">
    <citation type="submission" date="2014-09" db="EMBL/GenBank/DDBJ databases">
        <authorList>
            <person name="Magalhaes I.L.F."/>
            <person name="Oliveira U."/>
            <person name="Santos F.R."/>
            <person name="Vidigal T.H.D.A."/>
            <person name="Brescovit A.D."/>
            <person name="Santos A.J."/>
        </authorList>
    </citation>
    <scope>NUCLEOTIDE SEQUENCE</scope>
    <source>
        <tissue evidence="1">Shoot tissue taken approximately 20 cm above the soil surface</tissue>
    </source>
</reference>
<proteinExistence type="predicted"/>
<organism evidence="1">
    <name type="scientific">Arundo donax</name>
    <name type="common">Giant reed</name>
    <name type="synonym">Donax arundinaceus</name>
    <dbReference type="NCBI Taxonomy" id="35708"/>
    <lineage>
        <taxon>Eukaryota</taxon>
        <taxon>Viridiplantae</taxon>
        <taxon>Streptophyta</taxon>
        <taxon>Embryophyta</taxon>
        <taxon>Tracheophyta</taxon>
        <taxon>Spermatophyta</taxon>
        <taxon>Magnoliopsida</taxon>
        <taxon>Liliopsida</taxon>
        <taxon>Poales</taxon>
        <taxon>Poaceae</taxon>
        <taxon>PACMAD clade</taxon>
        <taxon>Arundinoideae</taxon>
        <taxon>Arundineae</taxon>
        <taxon>Arundo</taxon>
    </lineage>
</organism>
<sequence length="63" mass="7455">MRLTLITKVSNIHCPCPKGVYNGSSWLLTIYIKVRFSKFIQVSQFLIFIHSYRKKVLKLLHVF</sequence>
<name>A0A0A9AVW1_ARUDO</name>
<dbReference type="EMBL" id="GBRH01242634">
    <property type="protein sequence ID" value="JAD55261.1"/>
    <property type="molecule type" value="Transcribed_RNA"/>
</dbReference>
<accession>A0A0A9AVW1</accession>